<proteinExistence type="predicted"/>
<dbReference type="RefSeq" id="WP_158049834.1">
    <property type="nucleotide sequence ID" value="NZ_WAJR01000016.1"/>
</dbReference>
<keyword evidence="1" id="KW-0472">Membrane</keyword>
<keyword evidence="2" id="KW-0732">Signal</keyword>
<dbReference type="AlphaFoldDB" id="A0A6N6NL24"/>
<feature type="chain" id="PRO_5026846949" description="LPXTG cell wall anchor domain-containing protein" evidence="2">
    <location>
        <begin position="25"/>
        <end position="201"/>
    </location>
</feature>
<feature type="signal peptide" evidence="2">
    <location>
        <begin position="1"/>
        <end position="24"/>
    </location>
</feature>
<keyword evidence="1" id="KW-0812">Transmembrane</keyword>
<evidence type="ECO:0008006" key="5">
    <source>
        <dbReference type="Google" id="ProtNLM"/>
    </source>
</evidence>
<reference evidence="3 4" key="1">
    <citation type="submission" date="2019-09" db="EMBL/GenBank/DDBJ databases">
        <title>Whole genome shotgun sequencing (WGS) of Ellagibacter isourolithinifaciens DSM 104140(T) and Adlercreutzia muris DSM 29508(T).</title>
        <authorList>
            <person name="Stoll D.A."/>
            <person name="Danylec N."/>
            <person name="Huch M."/>
        </authorList>
    </citation>
    <scope>NUCLEOTIDE SEQUENCE [LARGE SCALE GENOMIC DNA]</scope>
    <source>
        <strain evidence="3 4">DSM 104140</strain>
    </source>
</reference>
<keyword evidence="1" id="KW-1133">Transmembrane helix</keyword>
<keyword evidence="4" id="KW-1185">Reference proteome</keyword>
<sequence length="201" mass="20356">MKKKLTAMICALALAMAMPTLAWASNSPQKVTSNTCTASQGASLTVTGKTDDSTSKLVVEATSDQASNVSLSATQKIVGTFKVYDVPEGSTYGPYTLTFNVGTEYNGATATVFIEHQGRDANLGTETKTATVSNGNVTISTDGLSLVTIAVDSSTVTGATTDASSTSPQTGVDMTGIAVATAACAIAAVGVGVVLRKKLAE</sequence>
<gene>
    <name evidence="3" type="ORF">F8C90_07120</name>
</gene>
<accession>A0A6N6NL24</accession>
<organism evidence="3 4">
    <name type="scientific">Ellagibacter isourolithinifaciens</name>
    <dbReference type="NCBI Taxonomy" id="2137581"/>
    <lineage>
        <taxon>Bacteria</taxon>
        <taxon>Bacillati</taxon>
        <taxon>Actinomycetota</taxon>
        <taxon>Coriobacteriia</taxon>
        <taxon>Eggerthellales</taxon>
        <taxon>Eggerthellaceae</taxon>
        <taxon>Ellagibacter</taxon>
    </lineage>
</organism>
<evidence type="ECO:0000313" key="3">
    <source>
        <dbReference type="EMBL" id="KAB1640221.1"/>
    </source>
</evidence>
<evidence type="ECO:0000313" key="4">
    <source>
        <dbReference type="Proteomes" id="UP000468668"/>
    </source>
</evidence>
<evidence type="ECO:0000256" key="2">
    <source>
        <dbReference type="SAM" id="SignalP"/>
    </source>
</evidence>
<name>A0A6N6NL24_9ACTN</name>
<evidence type="ECO:0000256" key="1">
    <source>
        <dbReference type="SAM" id="Phobius"/>
    </source>
</evidence>
<dbReference type="GeneID" id="98658176"/>
<feature type="transmembrane region" description="Helical" evidence="1">
    <location>
        <begin position="174"/>
        <end position="195"/>
    </location>
</feature>
<dbReference type="EMBL" id="WAJR01000016">
    <property type="protein sequence ID" value="KAB1640221.1"/>
    <property type="molecule type" value="Genomic_DNA"/>
</dbReference>
<protein>
    <recommendedName>
        <fullName evidence="5">LPXTG cell wall anchor domain-containing protein</fullName>
    </recommendedName>
</protein>
<comment type="caution">
    <text evidence="3">The sequence shown here is derived from an EMBL/GenBank/DDBJ whole genome shotgun (WGS) entry which is preliminary data.</text>
</comment>
<dbReference type="Proteomes" id="UP000468668">
    <property type="component" value="Unassembled WGS sequence"/>
</dbReference>